<reference evidence="1" key="2">
    <citation type="journal article" date="2015" name="Data Brief">
        <title>Shoot transcriptome of the giant reed, Arundo donax.</title>
        <authorList>
            <person name="Barrero R.A."/>
            <person name="Guerrero F.D."/>
            <person name="Moolhuijzen P."/>
            <person name="Goolsby J.A."/>
            <person name="Tidwell J."/>
            <person name="Bellgard S.E."/>
            <person name="Bellgard M.I."/>
        </authorList>
    </citation>
    <scope>NUCLEOTIDE SEQUENCE</scope>
    <source>
        <tissue evidence="1">Shoot tissue taken approximately 20 cm above the soil surface</tissue>
    </source>
</reference>
<accession>A0A0A9GYR1</accession>
<protein>
    <submittedName>
        <fullName evidence="1">Uncharacterized protein</fullName>
    </submittedName>
</protein>
<name>A0A0A9GYR1_ARUDO</name>
<reference evidence="1" key="1">
    <citation type="submission" date="2014-09" db="EMBL/GenBank/DDBJ databases">
        <authorList>
            <person name="Magalhaes I.L.F."/>
            <person name="Oliveira U."/>
            <person name="Santos F.R."/>
            <person name="Vidigal T.H.D.A."/>
            <person name="Brescovit A.D."/>
            <person name="Santos A.J."/>
        </authorList>
    </citation>
    <scope>NUCLEOTIDE SEQUENCE</scope>
    <source>
        <tissue evidence="1">Shoot tissue taken approximately 20 cm above the soil surface</tissue>
    </source>
</reference>
<dbReference type="AlphaFoldDB" id="A0A0A9GYR1"/>
<sequence>MLHSVYVDYLNGLLSTFRSTYLLLHFKCLMFAST</sequence>
<organism evidence="1">
    <name type="scientific">Arundo donax</name>
    <name type="common">Giant reed</name>
    <name type="synonym">Donax arundinaceus</name>
    <dbReference type="NCBI Taxonomy" id="35708"/>
    <lineage>
        <taxon>Eukaryota</taxon>
        <taxon>Viridiplantae</taxon>
        <taxon>Streptophyta</taxon>
        <taxon>Embryophyta</taxon>
        <taxon>Tracheophyta</taxon>
        <taxon>Spermatophyta</taxon>
        <taxon>Magnoliopsida</taxon>
        <taxon>Liliopsida</taxon>
        <taxon>Poales</taxon>
        <taxon>Poaceae</taxon>
        <taxon>PACMAD clade</taxon>
        <taxon>Arundinoideae</taxon>
        <taxon>Arundineae</taxon>
        <taxon>Arundo</taxon>
    </lineage>
</organism>
<dbReference type="EMBL" id="GBRH01167801">
    <property type="protein sequence ID" value="JAE30095.1"/>
    <property type="molecule type" value="Transcribed_RNA"/>
</dbReference>
<proteinExistence type="predicted"/>
<evidence type="ECO:0000313" key="1">
    <source>
        <dbReference type="EMBL" id="JAE30095.1"/>
    </source>
</evidence>